<dbReference type="InterPro" id="IPR014529">
    <property type="entry name" value="UCP026631"/>
</dbReference>
<dbReference type="EMBL" id="JBHSDH010000012">
    <property type="protein sequence ID" value="MFC4291427.1"/>
    <property type="molecule type" value="Genomic_DNA"/>
</dbReference>
<evidence type="ECO:0000256" key="1">
    <source>
        <dbReference type="SAM" id="Phobius"/>
    </source>
</evidence>
<name>A0ABV8RER0_9SPHN</name>
<dbReference type="PIRSF" id="PIRSF026631">
    <property type="entry name" value="UCP026631"/>
    <property type="match status" value="1"/>
</dbReference>
<gene>
    <name evidence="3" type="ORF">ACFOWX_03255</name>
</gene>
<protein>
    <submittedName>
        <fullName evidence="3">PH domain-containing protein</fullName>
    </submittedName>
</protein>
<dbReference type="PANTHER" id="PTHR34473">
    <property type="entry name" value="UPF0699 TRANSMEMBRANE PROTEIN YDBS"/>
    <property type="match status" value="1"/>
</dbReference>
<feature type="transmembrane region" description="Helical" evidence="1">
    <location>
        <begin position="391"/>
        <end position="415"/>
    </location>
</feature>
<feature type="transmembrane region" description="Helical" evidence="1">
    <location>
        <begin position="63"/>
        <end position="82"/>
    </location>
</feature>
<accession>A0ABV8RER0</accession>
<dbReference type="RefSeq" id="WP_381421267.1">
    <property type="nucleotide sequence ID" value="NZ_JBHSDH010000012.1"/>
</dbReference>
<evidence type="ECO:0000313" key="4">
    <source>
        <dbReference type="Proteomes" id="UP001595887"/>
    </source>
</evidence>
<keyword evidence="1" id="KW-1133">Transmembrane helix</keyword>
<dbReference type="PANTHER" id="PTHR34473:SF2">
    <property type="entry name" value="UPF0699 TRANSMEMBRANE PROTEIN YDBT"/>
    <property type="match status" value="1"/>
</dbReference>
<dbReference type="Proteomes" id="UP001595887">
    <property type="component" value="Unassembled WGS sequence"/>
</dbReference>
<comment type="caution">
    <text evidence="3">The sequence shown here is derived from an EMBL/GenBank/DDBJ whole genome shotgun (WGS) entry which is preliminary data.</text>
</comment>
<feature type="transmembrane region" description="Helical" evidence="1">
    <location>
        <begin position="421"/>
        <end position="440"/>
    </location>
</feature>
<organism evidence="3 4">
    <name type="scientific">Sphingorhabdus arenilitoris</name>
    <dbReference type="NCBI Taxonomy" id="1490041"/>
    <lineage>
        <taxon>Bacteria</taxon>
        <taxon>Pseudomonadati</taxon>
        <taxon>Pseudomonadota</taxon>
        <taxon>Alphaproteobacteria</taxon>
        <taxon>Sphingomonadales</taxon>
        <taxon>Sphingomonadaceae</taxon>
        <taxon>Sphingorhabdus</taxon>
    </lineage>
</organism>
<keyword evidence="4" id="KW-1185">Reference proteome</keyword>
<sequence length="531" mass="58026">MTPADSDISALPAPEVQPAEPITDGTKLSLMGVFAAFITGLPNLIFPILAAIFGARSSGAEHILIPVILGLALGGSLFFRWLDWTRFRYFVGEEDIRIESGILFRKARSIPYERIQDVSIEQKLVARIFGLGEVKFETGGGAGEDGQLSYVSLHEAQRLRELIKARKSDITAPAAFGEAGIASSDSEGAQAPEQPPIFAMDNRRILTLGFYSFSLVIFAVLFGVLNQFDWLLPFDLWDWTAWLGIAKERGATLDGLSITARAIAALMALFGLILLGFATGIVRTLLREYGFRLDQTEKGFRRRRGLFTLTDVVMPVHRVQAVTVFTGPIRKLRGWYGLKFISLAGDSSASEKGESDHVAAPLATWPEISKIAEIAGVPMPDANVVLIRGKLVYWLNILIFIIPVVIAGIAVLIAFTDAGALAIWLLAVIAFFTLSALLQWRLSLHAHSGPYIFVRRGWWNQKLTAIPQIKIQSVEITQGPITRLQGLCCVHFGIAGGSISIPAIPLADGRALCQTVMANIVNVDYSELNRP</sequence>
<evidence type="ECO:0000259" key="2">
    <source>
        <dbReference type="Pfam" id="PF03703"/>
    </source>
</evidence>
<evidence type="ECO:0000313" key="3">
    <source>
        <dbReference type="EMBL" id="MFC4291427.1"/>
    </source>
</evidence>
<feature type="domain" description="YdbS-like PH" evidence="2">
    <location>
        <begin position="291"/>
        <end position="374"/>
    </location>
</feature>
<reference evidence="4" key="1">
    <citation type="journal article" date="2019" name="Int. J. Syst. Evol. Microbiol.">
        <title>The Global Catalogue of Microorganisms (GCM) 10K type strain sequencing project: providing services to taxonomists for standard genome sequencing and annotation.</title>
        <authorList>
            <consortium name="The Broad Institute Genomics Platform"/>
            <consortium name="The Broad Institute Genome Sequencing Center for Infectious Disease"/>
            <person name="Wu L."/>
            <person name="Ma J."/>
        </authorList>
    </citation>
    <scope>NUCLEOTIDE SEQUENCE [LARGE SCALE GENOMIC DNA]</scope>
    <source>
        <strain evidence="4">CECT 8531</strain>
    </source>
</reference>
<feature type="domain" description="YdbS-like PH" evidence="2">
    <location>
        <begin position="84"/>
        <end position="163"/>
    </location>
</feature>
<proteinExistence type="predicted"/>
<dbReference type="InterPro" id="IPR005182">
    <property type="entry name" value="YdbS-like_PH"/>
</dbReference>
<feature type="domain" description="YdbS-like PH" evidence="2">
    <location>
        <begin position="452"/>
        <end position="512"/>
    </location>
</feature>
<keyword evidence="1" id="KW-0812">Transmembrane</keyword>
<feature type="transmembrane region" description="Helical" evidence="1">
    <location>
        <begin position="33"/>
        <end position="57"/>
    </location>
</feature>
<feature type="transmembrane region" description="Helical" evidence="1">
    <location>
        <begin position="262"/>
        <end position="286"/>
    </location>
</feature>
<feature type="transmembrane region" description="Helical" evidence="1">
    <location>
        <begin position="205"/>
        <end position="225"/>
    </location>
</feature>
<dbReference type="Pfam" id="PF03703">
    <property type="entry name" value="bPH_2"/>
    <property type="match status" value="3"/>
</dbReference>
<keyword evidence="1" id="KW-0472">Membrane</keyword>